<protein>
    <submittedName>
        <fullName evidence="3">CHAP domain-containing protein</fullName>
    </submittedName>
</protein>
<dbReference type="InterPro" id="IPR008258">
    <property type="entry name" value="Transglycosylase_SLT_dom_1"/>
</dbReference>
<evidence type="ECO:0000256" key="2">
    <source>
        <dbReference type="SAM" id="Phobius"/>
    </source>
</evidence>
<dbReference type="SMR" id="A0A248X4W4"/>
<dbReference type="Proteomes" id="UP000306798">
    <property type="component" value="Unassembled WGS sequence"/>
</dbReference>
<dbReference type="Pfam" id="PF05257">
    <property type="entry name" value="CHAP"/>
    <property type="match status" value="1"/>
</dbReference>
<dbReference type="Gene3D" id="1.10.530.10">
    <property type="match status" value="1"/>
</dbReference>
<dbReference type="InterPro" id="IPR007921">
    <property type="entry name" value="CHAP_dom"/>
</dbReference>
<keyword evidence="2" id="KW-0472">Membrane</keyword>
<keyword evidence="2" id="KW-0812">Transmembrane</keyword>
<organism evidence="3 4">
    <name type="scientific">Bifidobacterium pseudolongum</name>
    <dbReference type="NCBI Taxonomy" id="1694"/>
    <lineage>
        <taxon>Bacteria</taxon>
        <taxon>Bacillati</taxon>
        <taxon>Actinomycetota</taxon>
        <taxon>Actinomycetes</taxon>
        <taxon>Bifidobacteriales</taxon>
        <taxon>Bifidobacteriaceae</taxon>
        <taxon>Bifidobacterium</taxon>
    </lineage>
</organism>
<name>A0A248X4W4_9BIFI</name>
<dbReference type="Gene3D" id="3.90.1720.10">
    <property type="entry name" value="endopeptidase domain like (from Nostoc punctiforme)"/>
    <property type="match status" value="1"/>
</dbReference>
<feature type="transmembrane region" description="Helical" evidence="2">
    <location>
        <begin position="236"/>
        <end position="257"/>
    </location>
</feature>
<dbReference type="CDD" id="cd13399">
    <property type="entry name" value="Slt35-like"/>
    <property type="match status" value="1"/>
</dbReference>
<accession>A0A248X4W4</accession>
<dbReference type="Pfam" id="PF01464">
    <property type="entry name" value="SLT"/>
    <property type="match status" value="1"/>
</dbReference>
<feature type="compositionally biased region" description="Basic residues" evidence="1">
    <location>
        <begin position="98"/>
        <end position="115"/>
    </location>
</feature>
<reference evidence="3 4" key="1">
    <citation type="submission" date="2019-04" db="EMBL/GenBank/DDBJ databases">
        <title>Microbes associate with the intestines of laboratory mice.</title>
        <authorList>
            <person name="Navarre W."/>
            <person name="Wong E."/>
            <person name="Huang K.C."/>
            <person name="Tropini C."/>
            <person name="Ng K."/>
            <person name="Yu B."/>
        </authorList>
    </citation>
    <scope>NUCLEOTIDE SEQUENCE [LARGE SCALE GENOMIC DNA]</scope>
    <source>
        <strain evidence="3 4">NM87_A27A</strain>
    </source>
</reference>
<dbReference type="AlphaFoldDB" id="A0A248X4W4"/>
<evidence type="ECO:0000313" key="3">
    <source>
        <dbReference type="EMBL" id="THG24284.1"/>
    </source>
</evidence>
<keyword evidence="2" id="KW-1133">Transmembrane helix</keyword>
<evidence type="ECO:0000256" key="1">
    <source>
        <dbReference type="SAM" id="MobiDB-lite"/>
    </source>
</evidence>
<dbReference type="EMBL" id="SSTF01000031">
    <property type="protein sequence ID" value="THG24284.1"/>
    <property type="molecule type" value="Genomic_DNA"/>
</dbReference>
<dbReference type="SUPFAM" id="SSF53955">
    <property type="entry name" value="Lysozyme-like"/>
    <property type="match status" value="1"/>
</dbReference>
<dbReference type="InterPro" id="IPR038765">
    <property type="entry name" value="Papain-like_cys_pep_sf"/>
</dbReference>
<sequence length="570" mass="58104">MMKGVSRVKESKASAALVQAGRASAHIGRGLAGGTSLLARKGWQAAADPDDEASGFANEAVSTGVHVANRVRANVGKLAGAGSRAMRRGRTVPARQSRVARRAQPKPKASARLKKSGVGTMKAARLAGKGMARVGKGASNRVDALNARLVDQADDQSARIAALVNRYTARSPVYAARTARFAWRHRKAPVKAAKATSHGVKAAGHVVVRGVQATAAMVRVAVAAVSSAVSAAGLPLLAVAGAVLAVVALVSSFGALFSSNGDSTASLTGRAAAYAQILERAGSVCPEVTPALLAAQVEAESNWDPHATSGAGARGIAQFMPSTWASAGMDGDGDGHADITNPIDAIWSQGNYMCSTVTQIKALQHTGAVTGDTVELALAAYNAGLGAVSSAHGMPSNAETRAYVPRILALKTKYEDLDSGDMDDGGQIVAGSLKPALRATGDLVDITGIDQSAGASYAHGQCTWWAAIRRAQIGRPVDPYMGNGGSWDASARRLGMKVTGTPHAGDAICFHPGVLGADGIYGHIAVVENVGADGSITISEANARGIGVVNLRHISAMQLKAAGAGVAFIQ</sequence>
<dbReference type="PROSITE" id="PS50911">
    <property type="entry name" value="CHAP"/>
    <property type="match status" value="1"/>
</dbReference>
<dbReference type="InterPro" id="IPR023346">
    <property type="entry name" value="Lysozyme-like_dom_sf"/>
</dbReference>
<gene>
    <name evidence="3" type="ORF">E5991_08610</name>
</gene>
<evidence type="ECO:0000313" key="4">
    <source>
        <dbReference type="Proteomes" id="UP000306798"/>
    </source>
</evidence>
<dbReference type="PANTHER" id="PTHR37423">
    <property type="entry name" value="SOLUBLE LYTIC MUREIN TRANSGLYCOSYLASE-RELATED"/>
    <property type="match status" value="1"/>
</dbReference>
<comment type="caution">
    <text evidence="3">The sequence shown here is derived from an EMBL/GenBank/DDBJ whole genome shotgun (WGS) entry which is preliminary data.</text>
</comment>
<proteinExistence type="predicted"/>
<dbReference type="SUPFAM" id="SSF54001">
    <property type="entry name" value="Cysteine proteinases"/>
    <property type="match status" value="1"/>
</dbReference>
<feature type="region of interest" description="Disordered" evidence="1">
    <location>
        <begin position="79"/>
        <end position="120"/>
    </location>
</feature>
<dbReference type="PANTHER" id="PTHR37423:SF2">
    <property type="entry name" value="MEMBRANE-BOUND LYTIC MUREIN TRANSGLYCOSYLASE C"/>
    <property type="match status" value="1"/>
</dbReference>